<accession>A0A7J6KDF6</accession>
<feature type="compositionally biased region" description="Low complexity" evidence="1">
    <location>
        <begin position="108"/>
        <end position="133"/>
    </location>
</feature>
<feature type="compositionally biased region" description="Basic and acidic residues" evidence="1">
    <location>
        <begin position="183"/>
        <end position="200"/>
    </location>
</feature>
<feature type="compositionally biased region" description="Low complexity" evidence="1">
    <location>
        <begin position="208"/>
        <end position="224"/>
    </location>
</feature>
<name>A0A7J6KDF6_TOXGO</name>
<feature type="region of interest" description="Disordered" evidence="1">
    <location>
        <begin position="183"/>
        <end position="236"/>
    </location>
</feature>
<gene>
    <name evidence="2" type="ORF">TGRH88_015100</name>
</gene>
<feature type="compositionally biased region" description="Basic and acidic residues" evidence="1">
    <location>
        <begin position="225"/>
        <end position="236"/>
    </location>
</feature>
<keyword evidence="3" id="KW-1185">Reference proteome</keyword>
<comment type="caution">
    <text evidence="2">The sequence shown here is derived from an EMBL/GenBank/DDBJ whole genome shotgun (WGS) entry which is preliminary data.</text>
</comment>
<feature type="region of interest" description="Disordered" evidence="1">
    <location>
        <begin position="33"/>
        <end position="54"/>
    </location>
</feature>
<dbReference type="Proteomes" id="UP000557509">
    <property type="component" value="Unassembled WGS sequence"/>
</dbReference>
<proteinExistence type="predicted"/>
<dbReference type="AlphaFoldDB" id="A0A7J6KDF6"/>
<evidence type="ECO:0000313" key="3">
    <source>
        <dbReference type="Proteomes" id="UP000557509"/>
    </source>
</evidence>
<sequence length="686" mass="74760">MSAVLLVRRVKQGTWSSPRSSAAQRFSRRLFSTASAARQTEDAPSLPPQTTRGLLHAGRRHRLLQRFCAASFMPSAPREDGSDLPPFSVCARRLSRSPAHPSEKASHSSRSSTSSSSSSTASSSPASSSFPASAASFQGTASFQAREEQRRQALKSFISRLDDLFNLPHQQWLPLHSGAPLGAKREAARRHGDSGRFAKSREKRLRPEALSPESPAEAEAVESPNGRDRLSPTNGRDDALSAQEAFLAACRLASTRGDFQWCLQGLNLLVNFGRLRPDWELSDRLMALSLHCRRPEQAEQLLSAFPHFLACPPSPVLLFNLIDEALAAGRPQDVRRIFATMREQWQLALRPAFYVAAIRAMLLLPTSADQSLKEAQLVAEDAAALGVPLPPVAHQLLVERALTLFEERLRQADLPGDSGDSVAASAEEPQSEHQGGDETDNARAGACYTTEELLNLAQESHNRLLVDQARDAVRRHISGSSSLADFSVSLTFPPAQRIPRAEVSELFLWNRAPNAHLLAQAAWLQWAAERFAERHNADAEHDGSERQADGEKADDKPGARRRRRAQSGGKLASWIQLLQQSCSASLQELAGGIGRGSSLHRGLPPALLAALIRSSDASPLAFPVLPEDGQKREIVLRKRNVLLKERREAAQALRALQHSAFADKLPPVHVLSALLRSGADVGSASS</sequence>
<organism evidence="2 3">
    <name type="scientific">Toxoplasma gondii</name>
    <dbReference type="NCBI Taxonomy" id="5811"/>
    <lineage>
        <taxon>Eukaryota</taxon>
        <taxon>Sar</taxon>
        <taxon>Alveolata</taxon>
        <taxon>Apicomplexa</taxon>
        <taxon>Conoidasida</taxon>
        <taxon>Coccidia</taxon>
        <taxon>Eucoccidiorida</taxon>
        <taxon>Eimeriorina</taxon>
        <taxon>Sarcocystidae</taxon>
        <taxon>Toxoplasma</taxon>
    </lineage>
</organism>
<feature type="region of interest" description="Disordered" evidence="1">
    <location>
        <begin position="415"/>
        <end position="442"/>
    </location>
</feature>
<feature type="compositionally biased region" description="Basic and acidic residues" evidence="1">
    <location>
        <begin position="535"/>
        <end position="558"/>
    </location>
</feature>
<evidence type="ECO:0000256" key="1">
    <source>
        <dbReference type="SAM" id="MobiDB-lite"/>
    </source>
</evidence>
<evidence type="ECO:0000313" key="2">
    <source>
        <dbReference type="EMBL" id="KAF4644516.1"/>
    </source>
</evidence>
<dbReference type="VEuPathDB" id="ToxoDB:TGME49_290650"/>
<dbReference type="EMDB" id="EMD-52348"/>
<protein>
    <submittedName>
        <fullName evidence="2">Uncharacterized protein</fullName>
    </submittedName>
</protein>
<reference evidence="2 3" key="1">
    <citation type="submission" date="2020-03" db="EMBL/GenBank/DDBJ databases">
        <title>Genome sequence of Toxoplasma gondii RH-88 strain.</title>
        <authorList>
            <person name="Lorenzi H.A."/>
            <person name="Venepally P."/>
            <person name="Rozenberg A."/>
            <person name="Sibley D."/>
        </authorList>
    </citation>
    <scope>NUCLEOTIDE SEQUENCE [LARGE SCALE GENOMIC DNA]</scope>
    <source>
        <strain evidence="2 3">RH-88</strain>
    </source>
</reference>
<feature type="region of interest" description="Disordered" evidence="1">
    <location>
        <begin position="535"/>
        <end position="565"/>
    </location>
</feature>
<feature type="region of interest" description="Disordered" evidence="1">
    <location>
        <begin position="94"/>
        <end position="133"/>
    </location>
</feature>
<dbReference type="EMBL" id="JAAUHK010000190">
    <property type="protein sequence ID" value="KAF4644516.1"/>
    <property type="molecule type" value="Genomic_DNA"/>
</dbReference>